<accession>A0A2S2Q9J2</accession>
<name>A0A2S2Q9J2_9HEMI</name>
<dbReference type="EMBL" id="GGMS01005192">
    <property type="protein sequence ID" value="MBY74395.1"/>
    <property type="molecule type" value="Transcribed_RNA"/>
</dbReference>
<dbReference type="AlphaFoldDB" id="A0A2S2Q9J2"/>
<evidence type="ECO:0000313" key="1">
    <source>
        <dbReference type="EMBL" id="MBY74395.1"/>
    </source>
</evidence>
<protein>
    <submittedName>
        <fullName evidence="1">Uncharacterized protein</fullName>
    </submittedName>
</protein>
<organism evidence="1">
    <name type="scientific">Sipha flava</name>
    <name type="common">yellow sugarcane aphid</name>
    <dbReference type="NCBI Taxonomy" id="143950"/>
    <lineage>
        <taxon>Eukaryota</taxon>
        <taxon>Metazoa</taxon>
        <taxon>Ecdysozoa</taxon>
        <taxon>Arthropoda</taxon>
        <taxon>Hexapoda</taxon>
        <taxon>Insecta</taxon>
        <taxon>Pterygota</taxon>
        <taxon>Neoptera</taxon>
        <taxon>Paraneoptera</taxon>
        <taxon>Hemiptera</taxon>
        <taxon>Sternorrhyncha</taxon>
        <taxon>Aphidomorpha</taxon>
        <taxon>Aphidoidea</taxon>
        <taxon>Aphididae</taxon>
        <taxon>Sipha</taxon>
    </lineage>
</organism>
<reference evidence="1" key="1">
    <citation type="submission" date="2018-04" db="EMBL/GenBank/DDBJ databases">
        <title>Transcriptome assembly of Sipha flava.</title>
        <authorList>
            <person name="Scully E.D."/>
            <person name="Geib S.M."/>
            <person name="Palmer N.A."/>
            <person name="Koch K."/>
            <person name="Bradshaw J."/>
            <person name="Heng-Moss T."/>
            <person name="Sarath G."/>
        </authorList>
    </citation>
    <scope>NUCLEOTIDE SEQUENCE</scope>
</reference>
<gene>
    <name evidence="1" type="ORF">g.169738</name>
</gene>
<sequence>MCMCMCARARARVCVCVCVVSKIPLGTPRDPFDRGTVLKGEEVAPEWGTTQHYSSGDGGNGSGRTGSGGIRTFLRVQCILYGNHAIPPRLENRIKKHYVSFDIVINILVCCC</sequence>
<proteinExistence type="predicted"/>